<dbReference type="InterPro" id="IPR040624">
    <property type="entry name" value="HalOD1"/>
</dbReference>
<accession>M0BT00</accession>
<keyword evidence="3" id="KW-1185">Reference proteome</keyword>
<feature type="domain" description="Halobacterial output" evidence="1">
    <location>
        <begin position="18"/>
        <end position="85"/>
    </location>
</feature>
<dbReference type="STRING" id="1227490.C479_01571"/>
<name>M0BT00_9EURY</name>
<sequence>MTQAHDDEIVHRELNTDRAEPAVAIAEVVAELEGKQPDELTPTYNCIDGVISKLYSNPPSPAAQITVEFTYSGYRITVEQSGAAEFVQVT</sequence>
<dbReference type="EMBL" id="AOIQ01000006">
    <property type="protein sequence ID" value="ELZ13493.1"/>
    <property type="molecule type" value="Genomic_DNA"/>
</dbReference>
<dbReference type="OrthoDB" id="199137at2157"/>
<proteinExistence type="predicted"/>
<comment type="caution">
    <text evidence="2">The sequence shown here is derived from an EMBL/GenBank/DDBJ whole genome shotgun (WGS) entry which is preliminary data.</text>
</comment>
<gene>
    <name evidence="2" type="ORF">C479_01571</name>
</gene>
<evidence type="ECO:0000259" key="1">
    <source>
        <dbReference type="Pfam" id="PF18545"/>
    </source>
</evidence>
<dbReference type="AlphaFoldDB" id="M0BT00"/>
<evidence type="ECO:0000313" key="2">
    <source>
        <dbReference type="EMBL" id="ELZ13493.1"/>
    </source>
</evidence>
<evidence type="ECO:0000313" key="3">
    <source>
        <dbReference type="Proteomes" id="UP000011560"/>
    </source>
</evidence>
<dbReference type="Proteomes" id="UP000011560">
    <property type="component" value="Unassembled WGS sequence"/>
</dbReference>
<dbReference type="RefSeq" id="WP_007696812.1">
    <property type="nucleotide sequence ID" value="NZ_AOIQ01000006.1"/>
</dbReference>
<protein>
    <recommendedName>
        <fullName evidence="1">Halobacterial output domain-containing protein</fullName>
    </recommendedName>
</protein>
<dbReference type="Pfam" id="PF18545">
    <property type="entry name" value="HalOD1"/>
    <property type="match status" value="1"/>
</dbReference>
<organism evidence="2 3">
    <name type="scientific">Halovivax asiaticus JCM 14624</name>
    <dbReference type="NCBI Taxonomy" id="1227490"/>
    <lineage>
        <taxon>Archaea</taxon>
        <taxon>Methanobacteriati</taxon>
        <taxon>Methanobacteriota</taxon>
        <taxon>Stenosarchaea group</taxon>
        <taxon>Halobacteria</taxon>
        <taxon>Halobacteriales</taxon>
        <taxon>Natrialbaceae</taxon>
        <taxon>Halovivax</taxon>
    </lineage>
</organism>
<reference evidence="2 3" key="1">
    <citation type="journal article" date="2014" name="PLoS Genet.">
        <title>Phylogenetically driven sequencing of extremely halophilic archaea reveals strategies for static and dynamic osmo-response.</title>
        <authorList>
            <person name="Becker E.A."/>
            <person name="Seitzer P.M."/>
            <person name="Tritt A."/>
            <person name="Larsen D."/>
            <person name="Krusor M."/>
            <person name="Yao A.I."/>
            <person name="Wu D."/>
            <person name="Madern D."/>
            <person name="Eisen J.A."/>
            <person name="Darling A.E."/>
            <person name="Facciotti M.T."/>
        </authorList>
    </citation>
    <scope>NUCLEOTIDE SEQUENCE [LARGE SCALE GENOMIC DNA]</scope>
    <source>
        <strain evidence="2 3">JCM 14624</strain>
    </source>
</reference>